<accession>A0AAE1E694</accession>
<gene>
    <name evidence="2" type="ORF">RRG08_060901</name>
</gene>
<name>A0AAE1E694_9GAST</name>
<sequence>MVCLSLRGGGSGDKALKERRNGLFVTEGGGSGRRSGDKAHRRCLGLPPEGGGSGDKVLKERNGLFVTEEEAQQGA</sequence>
<dbReference type="AlphaFoldDB" id="A0AAE1E694"/>
<protein>
    <submittedName>
        <fullName evidence="2">Uncharacterized protein</fullName>
    </submittedName>
</protein>
<comment type="caution">
    <text evidence="2">The sequence shown here is derived from an EMBL/GenBank/DDBJ whole genome shotgun (WGS) entry which is preliminary data.</text>
</comment>
<proteinExistence type="predicted"/>
<dbReference type="EMBL" id="JAWDGP010000964">
    <property type="protein sequence ID" value="KAK3795929.1"/>
    <property type="molecule type" value="Genomic_DNA"/>
</dbReference>
<keyword evidence="3" id="KW-1185">Reference proteome</keyword>
<reference evidence="2" key="1">
    <citation type="journal article" date="2023" name="G3 (Bethesda)">
        <title>A reference genome for the long-term kleptoplast-retaining sea slug Elysia crispata morphotype clarki.</title>
        <authorList>
            <person name="Eastman K.E."/>
            <person name="Pendleton A.L."/>
            <person name="Shaikh M.A."/>
            <person name="Suttiyut T."/>
            <person name="Ogas R."/>
            <person name="Tomko P."/>
            <person name="Gavelis G."/>
            <person name="Widhalm J.R."/>
            <person name="Wisecaver J.H."/>
        </authorList>
    </citation>
    <scope>NUCLEOTIDE SEQUENCE</scope>
    <source>
        <strain evidence="2">ECLA1</strain>
    </source>
</reference>
<evidence type="ECO:0000256" key="1">
    <source>
        <dbReference type="SAM" id="MobiDB-lite"/>
    </source>
</evidence>
<organism evidence="2 3">
    <name type="scientific">Elysia crispata</name>
    <name type="common">lettuce slug</name>
    <dbReference type="NCBI Taxonomy" id="231223"/>
    <lineage>
        <taxon>Eukaryota</taxon>
        <taxon>Metazoa</taxon>
        <taxon>Spiralia</taxon>
        <taxon>Lophotrochozoa</taxon>
        <taxon>Mollusca</taxon>
        <taxon>Gastropoda</taxon>
        <taxon>Heterobranchia</taxon>
        <taxon>Euthyneura</taxon>
        <taxon>Panpulmonata</taxon>
        <taxon>Sacoglossa</taxon>
        <taxon>Placobranchoidea</taxon>
        <taxon>Plakobranchidae</taxon>
        <taxon>Elysia</taxon>
    </lineage>
</organism>
<dbReference type="Proteomes" id="UP001283361">
    <property type="component" value="Unassembled WGS sequence"/>
</dbReference>
<evidence type="ECO:0000313" key="3">
    <source>
        <dbReference type="Proteomes" id="UP001283361"/>
    </source>
</evidence>
<evidence type="ECO:0000313" key="2">
    <source>
        <dbReference type="EMBL" id="KAK3795929.1"/>
    </source>
</evidence>
<feature type="region of interest" description="Disordered" evidence="1">
    <location>
        <begin position="24"/>
        <end position="75"/>
    </location>
</feature>